<evidence type="ECO:0000256" key="5">
    <source>
        <dbReference type="SAM" id="Phobius"/>
    </source>
</evidence>
<keyword evidence="5" id="KW-0812">Transmembrane</keyword>
<feature type="coiled-coil region" evidence="3">
    <location>
        <begin position="83"/>
        <end position="146"/>
    </location>
</feature>
<evidence type="ECO:0000313" key="6">
    <source>
        <dbReference type="EMBL" id="VAW94677.1"/>
    </source>
</evidence>
<evidence type="ECO:0000256" key="4">
    <source>
        <dbReference type="SAM" id="MobiDB-lite"/>
    </source>
</evidence>
<dbReference type="PANTHER" id="PTHR30563">
    <property type="entry name" value="DNA RECOMBINATION PROTEIN RMUC"/>
    <property type="match status" value="1"/>
</dbReference>
<keyword evidence="5" id="KW-1133">Transmembrane helix</keyword>
<name>A0A3B1A515_9ZZZZ</name>
<dbReference type="GO" id="GO:0006310">
    <property type="term" value="P:DNA recombination"/>
    <property type="evidence" value="ECO:0007669"/>
    <property type="project" value="UniProtKB-KW"/>
</dbReference>
<proteinExistence type="predicted"/>
<dbReference type="InterPro" id="IPR003798">
    <property type="entry name" value="DNA_recombination_RmuC"/>
</dbReference>
<protein>
    <submittedName>
        <fullName evidence="6">DNA recombination protein RmuC</fullName>
    </submittedName>
</protein>
<reference evidence="6" key="1">
    <citation type="submission" date="2018-06" db="EMBL/GenBank/DDBJ databases">
        <authorList>
            <person name="Zhirakovskaya E."/>
        </authorList>
    </citation>
    <scope>NUCLEOTIDE SEQUENCE</scope>
</reference>
<dbReference type="Pfam" id="PF02646">
    <property type="entry name" value="RmuC"/>
    <property type="match status" value="1"/>
</dbReference>
<keyword evidence="5" id="KW-0472">Membrane</keyword>
<gene>
    <name evidence="6" type="ORF">MNBD_GAMMA19-273</name>
</gene>
<keyword evidence="2" id="KW-0233">DNA recombination</keyword>
<organism evidence="6">
    <name type="scientific">hydrothermal vent metagenome</name>
    <dbReference type="NCBI Taxonomy" id="652676"/>
    <lineage>
        <taxon>unclassified sequences</taxon>
        <taxon>metagenomes</taxon>
        <taxon>ecological metagenomes</taxon>
    </lineage>
</organism>
<sequence>MDQNIFILLLVAIFSAGVSGWVVYLRLHRRITALSEKNTELNTTLEMERAAQKDKLASLDQAQELARKQLTETFGHLSSQALKQNNEEFLKLAQENLKQFQNKAQGELAQKEQAIENLVKPIKEALEKTEKQMRTMEHERKEAYGALTQHLETMTQTQQALQGETRNLVKALSRPEVRGQWGELTLKRLAELAGMVEHCDFYEQEHTQTEDGAMRPDMIVRMPGGREIVVDVKTPLDAYLSAVEAGDEKEREAHLIRHTKNVRKRVQELAGKGYWNQFKNSPDFVVLFIPGDQFLSAALDNDYSLLEDAMQKKVILATPTSFVALLRAVAYGWRQESLAENAQHIREVGEDLYGRLATFAEHLGKVGKNLNNSVQHYNKAIASFDTRVLPGARKFTEMGISSKKPVENIDQIETATRNIETQSIASQNDDADQNNINK</sequence>
<evidence type="ECO:0000256" key="1">
    <source>
        <dbReference type="ARBA" id="ARBA00023054"/>
    </source>
</evidence>
<dbReference type="AlphaFoldDB" id="A0A3B1A515"/>
<feature type="region of interest" description="Disordered" evidence="4">
    <location>
        <begin position="418"/>
        <end position="438"/>
    </location>
</feature>
<dbReference type="EMBL" id="UOFV01000028">
    <property type="protein sequence ID" value="VAW94677.1"/>
    <property type="molecule type" value="Genomic_DNA"/>
</dbReference>
<accession>A0A3B1A515</accession>
<keyword evidence="1 3" id="KW-0175">Coiled coil</keyword>
<feature type="transmembrane region" description="Helical" evidence="5">
    <location>
        <begin position="6"/>
        <end position="27"/>
    </location>
</feature>
<evidence type="ECO:0000256" key="3">
    <source>
        <dbReference type="SAM" id="Coils"/>
    </source>
</evidence>
<evidence type="ECO:0000256" key="2">
    <source>
        <dbReference type="ARBA" id="ARBA00023172"/>
    </source>
</evidence>
<dbReference type="PANTHER" id="PTHR30563:SF0">
    <property type="entry name" value="DNA RECOMBINATION PROTEIN RMUC"/>
    <property type="match status" value="1"/>
</dbReference>